<name>A0A232FLY5_9HYME</name>
<dbReference type="Proteomes" id="UP000215335">
    <property type="component" value="Unassembled WGS sequence"/>
</dbReference>
<reference evidence="5 6" key="1">
    <citation type="journal article" date="2017" name="Curr. Biol.">
        <title>The Evolution of Venom by Co-option of Single-Copy Genes.</title>
        <authorList>
            <person name="Martinson E.O."/>
            <person name="Mrinalini"/>
            <person name="Kelkar Y.D."/>
            <person name="Chang C.H."/>
            <person name="Werren J.H."/>
        </authorList>
    </citation>
    <scope>NUCLEOTIDE SEQUENCE [LARGE SCALE GENOMIC DNA]</scope>
    <source>
        <strain evidence="5 6">Alberta</strain>
        <tissue evidence="5">Whole body</tissue>
    </source>
</reference>
<dbReference type="InterPro" id="IPR002469">
    <property type="entry name" value="Peptidase_S9B_N"/>
</dbReference>
<keyword evidence="1" id="KW-0378">Hydrolase</keyword>
<dbReference type="GO" id="GO:0008239">
    <property type="term" value="F:dipeptidyl-peptidase activity"/>
    <property type="evidence" value="ECO:0007669"/>
    <property type="project" value="TreeGrafter"/>
</dbReference>
<dbReference type="STRING" id="543379.A0A232FLY5"/>
<dbReference type="GO" id="GO:0006508">
    <property type="term" value="P:proteolysis"/>
    <property type="evidence" value="ECO:0007669"/>
    <property type="project" value="InterPro"/>
</dbReference>
<gene>
    <name evidence="5" type="ORF">TSAR_006764</name>
</gene>
<dbReference type="Gene3D" id="2.140.10.30">
    <property type="entry name" value="Dipeptidylpeptidase IV, N-terminal domain"/>
    <property type="match status" value="1"/>
</dbReference>
<dbReference type="GO" id="GO:0004177">
    <property type="term" value="F:aminopeptidase activity"/>
    <property type="evidence" value="ECO:0007669"/>
    <property type="project" value="UniProtKB-KW"/>
</dbReference>
<feature type="non-terminal residue" evidence="5">
    <location>
        <position position="1"/>
    </location>
</feature>
<dbReference type="PANTHER" id="PTHR11731">
    <property type="entry name" value="PROTEASE FAMILY S9B,C DIPEPTIDYL-PEPTIDASE IV-RELATED"/>
    <property type="match status" value="1"/>
</dbReference>
<dbReference type="InterPro" id="IPR050278">
    <property type="entry name" value="Serine_Prot_S9B/DPPIV"/>
</dbReference>
<evidence type="ECO:0000256" key="3">
    <source>
        <dbReference type="ARBA" id="ARBA00023180"/>
    </source>
</evidence>
<dbReference type="PANTHER" id="PTHR11731:SF200">
    <property type="entry name" value="DIPEPTIDYL PEPTIDASE 10, ISOFORM B"/>
    <property type="match status" value="1"/>
</dbReference>
<feature type="domain" description="Dipeptidylpeptidase IV N-terminal" evidence="4">
    <location>
        <begin position="11"/>
        <end position="125"/>
    </location>
</feature>
<keyword evidence="2" id="KW-0720">Serine protease</keyword>
<dbReference type="OrthoDB" id="16520at2759"/>
<organism evidence="5 6">
    <name type="scientific">Trichomalopsis sarcophagae</name>
    <dbReference type="NCBI Taxonomy" id="543379"/>
    <lineage>
        <taxon>Eukaryota</taxon>
        <taxon>Metazoa</taxon>
        <taxon>Ecdysozoa</taxon>
        <taxon>Arthropoda</taxon>
        <taxon>Hexapoda</taxon>
        <taxon>Insecta</taxon>
        <taxon>Pterygota</taxon>
        <taxon>Neoptera</taxon>
        <taxon>Endopterygota</taxon>
        <taxon>Hymenoptera</taxon>
        <taxon>Apocrita</taxon>
        <taxon>Proctotrupomorpha</taxon>
        <taxon>Chalcidoidea</taxon>
        <taxon>Pteromalidae</taxon>
        <taxon>Pteromalinae</taxon>
        <taxon>Trichomalopsis</taxon>
    </lineage>
</organism>
<dbReference type="GO" id="GO:0005886">
    <property type="term" value="C:plasma membrane"/>
    <property type="evidence" value="ECO:0007669"/>
    <property type="project" value="TreeGrafter"/>
</dbReference>
<evidence type="ECO:0000256" key="2">
    <source>
        <dbReference type="ARBA" id="ARBA00022825"/>
    </source>
</evidence>
<evidence type="ECO:0000313" key="5">
    <source>
        <dbReference type="EMBL" id="OXU31766.1"/>
    </source>
</evidence>
<dbReference type="EMBL" id="NNAY01000031">
    <property type="protein sequence ID" value="OXU31766.1"/>
    <property type="molecule type" value="Genomic_DNA"/>
</dbReference>
<keyword evidence="1" id="KW-0031">Aminopeptidase</keyword>
<keyword evidence="1" id="KW-0645">Protease</keyword>
<dbReference type="AlphaFoldDB" id="A0A232FLY5"/>
<dbReference type="GO" id="GO:0008236">
    <property type="term" value="F:serine-type peptidase activity"/>
    <property type="evidence" value="ECO:0007669"/>
    <property type="project" value="UniProtKB-KW"/>
</dbReference>
<dbReference type="SUPFAM" id="SSF82171">
    <property type="entry name" value="DPP6 N-terminal domain-like"/>
    <property type="match status" value="1"/>
</dbReference>
<protein>
    <recommendedName>
        <fullName evidence="4">Dipeptidylpeptidase IV N-terminal domain-containing protein</fullName>
    </recommendedName>
</protein>
<accession>A0A232FLY5</accession>
<sequence>ETIQLTPHPEKDTHPYLLLAQWTPRGHGLVMIQDYDIYYRTGPLSNIGYRVTNTSIPGILSNGLPDWLYEEEILHSAEAIWMSKDSHMLLYASFDDSLVKEMRSSWYGDSKSLYPDIRSLRYPKVLSKLL</sequence>
<evidence type="ECO:0000259" key="4">
    <source>
        <dbReference type="Pfam" id="PF00930"/>
    </source>
</evidence>
<comment type="caution">
    <text evidence="5">The sequence shown here is derived from an EMBL/GenBank/DDBJ whole genome shotgun (WGS) entry which is preliminary data.</text>
</comment>
<keyword evidence="6" id="KW-1185">Reference proteome</keyword>
<evidence type="ECO:0000256" key="1">
    <source>
        <dbReference type="ARBA" id="ARBA00022438"/>
    </source>
</evidence>
<dbReference type="Pfam" id="PF00930">
    <property type="entry name" value="DPPIV_N"/>
    <property type="match status" value="1"/>
</dbReference>
<evidence type="ECO:0000313" key="6">
    <source>
        <dbReference type="Proteomes" id="UP000215335"/>
    </source>
</evidence>
<proteinExistence type="predicted"/>
<keyword evidence="3" id="KW-0325">Glycoprotein</keyword>